<keyword evidence="2" id="KW-0378">Hydrolase</keyword>
<evidence type="ECO:0000313" key="8">
    <source>
        <dbReference type="Proteomes" id="UP000092582"/>
    </source>
</evidence>
<dbReference type="GO" id="GO:0004112">
    <property type="term" value="F:cyclic-nucleotide phosphodiesterase activity"/>
    <property type="evidence" value="ECO:0007669"/>
    <property type="project" value="InterPro"/>
</dbReference>
<gene>
    <name evidence="7" type="ORF">PA27867_2056</name>
</gene>
<feature type="region of interest" description="Disordered" evidence="5">
    <location>
        <begin position="1"/>
        <end position="40"/>
    </location>
</feature>
<dbReference type="AlphaFoldDB" id="A0A1B1BKH0"/>
<name>A0A1B1BKH0_9MICO</name>
<accession>A0A1B1BKH0</accession>
<evidence type="ECO:0000313" key="7">
    <source>
        <dbReference type="EMBL" id="ANP73008.1"/>
    </source>
</evidence>
<dbReference type="KEGG" id="cart:PA27867_2056"/>
<reference evidence="7 8" key="1">
    <citation type="submission" date="2016-06" db="EMBL/GenBank/DDBJ databases">
        <title>Genome sequencing of Cryobacterium arcticum PAMC 27867.</title>
        <authorList>
            <person name="Lee J."/>
            <person name="Kim O.-S."/>
        </authorList>
    </citation>
    <scope>NUCLEOTIDE SEQUENCE [LARGE SCALE GENOMIC DNA]</scope>
    <source>
        <strain evidence="7 8">PAMC 27867</strain>
    </source>
</reference>
<proteinExistence type="inferred from homology"/>
<organism evidence="7 8">
    <name type="scientific">Cryobacterium arcticum</name>
    <dbReference type="NCBI Taxonomy" id="670052"/>
    <lineage>
        <taxon>Bacteria</taxon>
        <taxon>Bacillati</taxon>
        <taxon>Actinomycetota</taxon>
        <taxon>Actinomycetes</taxon>
        <taxon>Micrococcales</taxon>
        <taxon>Microbacteriaceae</taxon>
        <taxon>Cryobacterium</taxon>
    </lineage>
</organism>
<dbReference type="PATRIC" id="fig|670052.7.peg.2116"/>
<dbReference type="InterPro" id="IPR026575">
    <property type="entry name" value="GpdQ/CpdA-like"/>
</dbReference>
<dbReference type="SUPFAM" id="SSF56300">
    <property type="entry name" value="Metallo-dependent phosphatases"/>
    <property type="match status" value="1"/>
</dbReference>
<protein>
    <submittedName>
        <fullName evidence="7">3'''',5''''-cyclic-nucleotide phosphodiesterase</fullName>
    </submittedName>
</protein>
<evidence type="ECO:0000256" key="4">
    <source>
        <dbReference type="ARBA" id="ARBA00025742"/>
    </source>
</evidence>
<dbReference type="Pfam" id="PF00149">
    <property type="entry name" value="Metallophos"/>
    <property type="match status" value="1"/>
</dbReference>
<sequence>MTDTTPTNAQMSAPAPAQPGPSPAGRSSARATERDESPAVQLGQYPAATHLIAHLSDTHFLGTASDGSGRLLYDAVDTDSTVHRAMAQLEASGLPIDALVFTGDIADRGEPDAYRRVRDIVEASTERMGAELIWVMGNHDERQAFRTELLRVEAHDAPIDAVADLNGLRLITLDTTVPGYHHGEITAGQLAWLTEVLSEPAEFGSLLALHHPPVPTALPLMTILELREQAALAEVLAGSDVRAILGGHLHYATTGLFAGIPVSVAAATCYTIDVAAPPRQLTGVDGGQSINLVHVYADQVVHSTVPLGAFDVVTRFDPAYLARMEALSAPDRLEAFSRHTI</sequence>
<dbReference type="Proteomes" id="UP000092582">
    <property type="component" value="Chromosome 1"/>
</dbReference>
<evidence type="ECO:0000259" key="6">
    <source>
        <dbReference type="Pfam" id="PF00149"/>
    </source>
</evidence>
<dbReference type="RefSeq" id="WP_236900685.1">
    <property type="nucleotide sequence ID" value="NZ_CP016282.1"/>
</dbReference>
<dbReference type="GO" id="GO:0046872">
    <property type="term" value="F:metal ion binding"/>
    <property type="evidence" value="ECO:0007669"/>
    <property type="project" value="UniProtKB-KW"/>
</dbReference>
<dbReference type="PANTHER" id="PTHR42988">
    <property type="entry name" value="PHOSPHOHYDROLASE"/>
    <property type="match status" value="1"/>
</dbReference>
<dbReference type="STRING" id="670052.PA27867_2056"/>
<keyword evidence="8" id="KW-1185">Reference proteome</keyword>
<dbReference type="CDD" id="cd07402">
    <property type="entry name" value="MPP_GpdQ"/>
    <property type="match status" value="1"/>
</dbReference>
<keyword evidence="1" id="KW-0479">Metal-binding</keyword>
<evidence type="ECO:0000256" key="1">
    <source>
        <dbReference type="ARBA" id="ARBA00022723"/>
    </source>
</evidence>
<keyword evidence="3" id="KW-0408">Iron</keyword>
<dbReference type="PANTHER" id="PTHR42988:SF2">
    <property type="entry name" value="CYCLIC NUCLEOTIDE PHOSPHODIESTERASE CBUA0032-RELATED"/>
    <property type="match status" value="1"/>
</dbReference>
<dbReference type="InterPro" id="IPR029052">
    <property type="entry name" value="Metallo-depent_PP-like"/>
</dbReference>
<dbReference type="EMBL" id="CP016282">
    <property type="protein sequence ID" value="ANP73008.1"/>
    <property type="molecule type" value="Genomic_DNA"/>
</dbReference>
<dbReference type="Gene3D" id="3.60.21.10">
    <property type="match status" value="1"/>
</dbReference>
<dbReference type="InterPro" id="IPR004843">
    <property type="entry name" value="Calcineurin-like_PHP"/>
</dbReference>
<evidence type="ECO:0000256" key="5">
    <source>
        <dbReference type="SAM" id="MobiDB-lite"/>
    </source>
</evidence>
<comment type="similarity">
    <text evidence="4">Belongs to the cyclic nucleotide phosphodiesterase class-III family.</text>
</comment>
<evidence type="ECO:0000256" key="3">
    <source>
        <dbReference type="ARBA" id="ARBA00023004"/>
    </source>
</evidence>
<dbReference type="InterPro" id="IPR050884">
    <property type="entry name" value="CNP_phosphodiesterase-III"/>
</dbReference>
<feature type="domain" description="Calcineurin-like phosphoesterase" evidence="6">
    <location>
        <begin position="52"/>
        <end position="251"/>
    </location>
</feature>
<evidence type="ECO:0000256" key="2">
    <source>
        <dbReference type="ARBA" id="ARBA00022801"/>
    </source>
</evidence>